<dbReference type="AlphaFoldDB" id="A0A855XWY1"/>
<dbReference type="RefSeq" id="WP_090999550.1">
    <property type="nucleotide sequence ID" value="NZ_QGTZ01000004.1"/>
</dbReference>
<reference evidence="1 3" key="1">
    <citation type="submission" date="2018-05" db="EMBL/GenBank/DDBJ databases">
        <title>Freshwater and sediment microbial communities from various areas in North America, analyzing microbe dynamics in response to fracking.</title>
        <authorList>
            <person name="Lamendella R."/>
        </authorList>
    </citation>
    <scope>NUCLEOTIDE SEQUENCE [LARGE SCALE GENOMIC DNA]</scope>
    <source>
        <strain evidence="1 3">DB-3</strain>
        <strain evidence="2 4">NG-13</strain>
    </source>
</reference>
<evidence type="ECO:0000313" key="3">
    <source>
        <dbReference type="Proteomes" id="UP000247078"/>
    </source>
</evidence>
<evidence type="ECO:0000313" key="2">
    <source>
        <dbReference type="EMBL" id="RAI94585.1"/>
    </source>
</evidence>
<name>A0A855XWY1_9BACL</name>
<evidence type="ECO:0000313" key="1">
    <source>
        <dbReference type="EMBL" id="PWW42263.1"/>
    </source>
</evidence>
<dbReference type="EMBL" id="QGTZ01000004">
    <property type="protein sequence ID" value="PWW42263.1"/>
    <property type="molecule type" value="Genomic_DNA"/>
</dbReference>
<evidence type="ECO:0000313" key="4">
    <source>
        <dbReference type="Proteomes" id="UP000248827"/>
    </source>
</evidence>
<accession>A0A855XWY1</accession>
<sequence length="112" mass="13071">MEELEDVFNQFKALRMESPGNVVSYSSEEYKRLIQESDRLFTELCEYMRPEGMAVFLDYCNVSTLLQYMTESAMYEQGFIDGCSMLNFIFHQSKIHKSEDILAHQNDNAKNG</sequence>
<proteinExistence type="predicted"/>
<protein>
    <submittedName>
        <fullName evidence="1">Uncharacterized protein</fullName>
    </submittedName>
</protein>
<dbReference type="EMBL" id="QLLI01000007">
    <property type="protein sequence ID" value="RAI94585.1"/>
    <property type="molecule type" value="Genomic_DNA"/>
</dbReference>
<gene>
    <name evidence="2" type="ORF">DET54_107120</name>
    <name evidence="1" type="ORF">DET56_104322</name>
</gene>
<dbReference type="Proteomes" id="UP000248827">
    <property type="component" value="Unassembled WGS sequence"/>
</dbReference>
<comment type="caution">
    <text evidence="1">The sequence shown here is derived from an EMBL/GenBank/DDBJ whole genome shotgun (WGS) entry which is preliminary data.</text>
</comment>
<keyword evidence="4" id="KW-1185">Reference proteome</keyword>
<dbReference type="OrthoDB" id="2648009at2"/>
<dbReference type="Proteomes" id="UP000247078">
    <property type="component" value="Unassembled WGS sequence"/>
</dbReference>
<organism evidence="1 3">
    <name type="scientific">Paenibacillus pabuli</name>
    <dbReference type="NCBI Taxonomy" id="1472"/>
    <lineage>
        <taxon>Bacteria</taxon>
        <taxon>Bacillati</taxon>
        <taxon>Bacillota</taxon>
        <taxon>Bacilli</taxon>
        <taxon>Bacillales</taxon>
        <taxon>Paenibacillaceae</taxon>
        <taxon>Paenibacillus</taxon>
    </lineage>
</organism>